<dbReference type="SUPFAM" id="SSF103511">
    <property type="entry name" value="Chlorophyll a-b binding protein"/>
    <property type="match status" value="1"/>
</dbReference>
<evidence type="ECO:0000256" key="5">
    <source>
        <dbReference type="PIRSR" id="PIRSR601344-1"/>
    </source>
</evidence>
<dbReference type="GO" id="GO:0009765">
    <property type="term" value="P:photosynthesis, light harvesting"/>
    <property type="evidence" value="ECO:0007669"/>
    <property type="project" value="InterPro"/>
</dbReference>
<feature type="binding site" evidence="5">
    <location>
        <position position="290"/>
    </location>
    <ligand>
        <name>chlorophyll a</name>
        <dbReference type="ChEBI" id="CHEBI:58416"/>
        <label>1</label>
    </ligand>
</feature>
<feature type="compositionally biased region" description="Low complexity" evidence="6">
    <location>
        <begin position="96"/>
        <end position="109"/>
    </location>
</feature>
<comment type="caution">
    <text evidence="8">The sequence shown here is derived from an EMBL/GenBank/DDBJ whole genome shotgun (WGS) entry which is preliminary data.</text>
</comment>
<keyword evidence="9" id="KW-1185">Reference proteome</keyword>
<organism evidence="8 9">
    <name type="scientific">Polarella glacialis</name>
    <name type="common">Dinoflagellate</name>
    <dbReference type="NCBI Taxonomy" id="89957"/>
    <lineage>
        <taxon>Eukaryota</taxon>
        <taxon>Sar</taxon>
        <taxon>Alveolata</taxon>
        <taxon>Dinophyceae</taxon>
        <taxon>Suessiales</taxon>
        <taxon>Suessiaceae</taxon>
        <taxon>Polarella</taxon>
    </lineage>
</organism>
<dbReference type="Pfam" id="PF00504">
    <property type="entry name" value="Chloroa_b-bind"/>
    <property type="match status" value="1"/>
</dbReference>
<evidence type="ECO:0000256" key="3">
    <source>
        <dbReference type="ARBA" id="ARBA00022531"/>
    </source>
</evidence>
<feature type="binding site" evidence="5">
    <location>
        <position position="174"/>
    </location>
    <ligand>
        <name>chlorophyll a</name>
        <dbReference type="ChEBI" id="CHEBI:58416"/>
        <label>1</label>
    </ligand>
</feature>
<keyword evidence="7" id="KW-0732">Signal</keyword>
<dbReference type="InterPro" id="IPR022796">
    <property type="entry name" value="Chloroa_b-bind"/>
</dbReference>
<dbReference type="GO" id="GO:0009507">
    <property type="term" value="C:chloroplast"/>
    <property type="evidence" value="ECO:0007669"/>
    <property type="project" value="UniProtKB-SubCell"/>
</dbReference>
<dbReference type="Proteomes" id="UP000654075">
    <property type="component" value="Unassembled WGS sequence"/>
</dbReference>
<gene>
    <name evidence="8" type="ORF">PGLA1383_LOCUS11749</name>
</gene>
<feature type="region of interest" description="Disordered" evidence="6">
    <location>
        <begin position="83"/>
        <end position="109"/>
    </location>
</feature>
<feature type="binding site" description="axial binding residue" evidence="5">
    <location>
        <position position="244"/>
    </location>
    <ligand>
        <name>chlorophyll b</name>
        <dbReference type="ChEBI" id="CHEBI:61721"/>
        <label>1</label>
    </ligand>
    <ligandPart>
        <name>Mg</name>
        <dbReference type="ChEBI" id="CHEBI:25107"/>
    </ligandPart>
</feature>
<sequence>MPAFSKPVVAVLAAATGAQAFVSAPSAARSLRSSSSVEGGAVGSWAPAPPAQPASPSASPTLFAAAAAGLAAVAATQRPAVERRLGRATRRASDVAAEAGAPATETAETTAARKQLEAAAKAEAAEKAALPVAVPFLGAPAYRSFVWNVPGDSGFDPAGLAKDMETFNSMREAEIKHCRLAMLAAAGWPIAELSSKGLAEGWGMRNDLLPTGQVPSVLNGGLLDDAPVGLSLGLFGLIAAIVDLNKPVDSPPGFYGFDPLNLKGFSTPMAGMLPKGRTNFMAEAEVKNGRLAMVAITAYAFQEFASKVPVVQETPFLFKGPF</sequence>
<dbReference type="GO" id="GO:0016020">
    <property type="term" value="C:membrane"/>
    <property type="evidence" value="ECO:0007669"/>
    <property type="project" value="InterPro"/>
</dbReference>
<feature type="chain" id="PRO_5032882884" evidence="7">
    <location>
        <begin position="21"/>
        <end position="322"/>
    </location>
</feature>
<keyword evidence="5" id="KW-0148">Chlorophyll</keyword>
<dbReference type="OMA" id="WAFVEPL"/>
<feature type="region of interest" description="Disordered" evidence="6">
    <location>
        <begin position="38"/>
        <end position="58"/>
    </location>
</feature>
<evidence type="ECO:0000256" key="6">
    <source>
        <dbReference type="SAM" id="MobiDB-lite"/>
    </source>
</evidence>
<feature type="binding site" evidence="5">
    <location>
        <position position="302"/>
    </location>
    <ligand>
        <name>chlorophyll a</name>
        <dbReference type="ChEBI" id="CHEBI:58416"/>
        <label>1</label>
    </ligand>
</feature>
<protein>
    <submittedName>
        <fullName evidence="8">Uncharacterized protein</fullName>
    </submittedName>
</protein>
<evidence type="ECO:0000313" key="9">
    <source>
        <dbReference type="Proteomes" id="UP000654075"/>
    </source>
</evidence>
<keyword evidence="3" id="KW-0602">Photosynthesis</keyword>
<comment type="subcellular location">
    <subcellularLocation>
        <location evidence="1">Plastid</location>
        <location evidence="1">Chloroplast</location>
    </subcellularLocation>
</comment>
<feature type="binding site" evidence="5">
    <location>
        <position position="285"/>
    </location>
    <ligand>
        <name>chlorophyll a</name>
        <dbReference type="ChEBI" id="CHEBI:58416"/>
        <label>1</label>
    </ligand>
</feature>
<evidence type="ECO:0000313" key="8">
    <source>
        <dbReference type="EMBL" id="CAE8593137.1"/>
    </source>
</evidence>
<feature type="binding site" evidence="5">
    <location>
        <position position="177"/>
    </location>
    <ligand>
        <name>chlorophyll a</name>
        <dbReference type="ChEBI" id="CHEBI:58416"/>
        <label>1</label>
    </ligand>
</feature>
<keyword evidence="4" id="KW-0934">Plastid</keyword>
<evidence type="ECO:0000256" key="4">
    <source>
        <dbReference type="ARBA" id="ARBA00022640"/>
    </source>
</evidence>
<feature type="binding site" description="axial binding residue" evidence="5">
    <location>
        <position position="179"/>
    </location>
    <ligand>
        <name>chlorophyll b</name>
        <dbReference type="ChEBI" id="CHEBI:61721"/>
        <label>1</label>
    </ligand>
    <ligandPart>
        <name>Mg</name>
        <dbReference type="ChEBI" id="CHEBI:25107"/>
    </ligandPart>
</feature>
<keyword evidence="5" id="KW-0157">Chromophore</keyword>
<accession>A0A813E5E9</accession>
<dbReference type="Gene3D" id="1.10.3460.10">
    <property type="entry name" value="Chlorophyll a/b binding protein domain"/>
    <property type="match status" value="1"/>
</dbReference>
<feature type="binding site" evidence="5">
    <location>
        <position position="288"/>
    </location>
    <ligand>
        <name>chlorophyll a</name>
        <dbReference type="ChEBI" id="CHEBI:58416"/>
        <label>1</label>
    </ligand>
</feature>
<keyword evidence="2" id="KW-0150">Chloroplast</keyword>
<evidence type="ECO:0000256" key="2">
    <source>
        <dbReference type="ARBA" id="ARBA00022528"/>
    </source>
</evidence>
<dbReference type="OrthoDB" id="423598at2759"/>
<name>A0A813E5E9_POLGL</name>
<dbReference type="GO" id="GO:0016168">
    <property type="term" value="F:chlorophyll binding"/>
    <property type="evidence" value="ECO:0007669"/>
    <property type="project" value="UniProtKB-KW"/>
</dbReference>
<dbReference type="EMBL" id="CAJNNV010006136">
    <property type="protein sequence ID" value="CAE8593137.1"/>
    <property type="molecule type" value="Genomic_DNA"/>
</dbReference>
<dbReference type="PANTHER" id="PTHR21649">
    <property type="entry name" value="CHLOROPHYLL A/B BINDING PROTEIN"/>
    <property type="match status" value="1"/>
</dbReference>
<dbReference type="AlphaFoldDB" id="A0A813E5E9"/>
<reference evidence="8" key="1">
    <citation type="submission" date="2021-02" db="EMBL/GenBank/DDBJ databases">
        <authorList>
            <person name="Dougan E. K."/>
            <person name="Rhodes N."/>
            <person name="Thang M."/>
            <person name="Chan C."/>
        </authorList>
    </citation>
    <scope>NUCLEOTIDE SEQUENCE</scope>
</reference>
<feature type="signal peptide" evidence="7">
    <location>
        <begin position="1"/>
        <end position="20"/>
    </location>
</feature>
<evidence type="ECO:0000256" key="1">
    <source>
        <dbReference type="ARBA" id="ARBA00004229"/>
    </source>
</evidence>
<dbReference type="InterPro" id="IPR001344">
    <property type="entry name" value="Chloro_AB-bd_pln"/>
</dbReference>
<proteinExistence type="predicted"/>
<evidence type="ECO:0000256" key="7">
    <source>
        <dbReference type="SAM" id="SignalP"/>
    </source>
</evidence>